<feature type="compositionally biased region" description="Basic and acidic residues" evidence="1">
    <location>
        <begin position="43"/>
        <end position="55"/>
    </location>
</feature>
<proteinExistence type="predicted"/>
<dbReference type="EMBL" id="JACHDO010000001">
    <property type="protein sequence ID" value="MBB5494144.1"/>
    <property type="molecule type" value="Genomic_DNA"/>
</dbReference>
<evidence type="ECO:0000313" key="3">
    <source>
        <dbReference type="Proteomes" id="UP000579647"/>
    </source>
</evidence>
<dbReference type="Proteomes" id="UP000579647">
    <property type="component" value="Unassembled WGS sequence"/>
</dbReference>
<name>A0A840WDD3_9ACTN</name>
<dbReference type="InterPro" id="IPR019239">
    <property type="entry name" value="VapB_antitoxin"/>
</dbReference>
<feature type="compositionally biased region" description="Basic residues" evidence="1">
    <location>
        <begin position="79"/>
        <end position="88"/>
    </location>
</feature>
<keyword evidence="3" id="KW-1185">Reference proteome</keyword>
<protein>
    <submittedName>
        <fullName evidence="2">Arc/MetJ family transcription regulator</fullName>
    </submittedName>
</protein>
<accession>A0A840WDD3</accession>
<evidence type="ECO:0000313" key="2">
    <source>
        <dbReference type="EMBL" id="MBB5494144.1"/>
    </source>
</evidence>
<sequence length="88" mass="9941">MSPTWIDIDDEALRETMRFSGARNQDDAVNLALRVFAARHRSRTETLGERDRSEAAPRSGQGGRESRGSVDRGEFHQGAIRRRRENGS</sequence>
<dbReference type="Pfam" id="PF09957">
    <property type="entry name" value="VapB_antitoxin"/>
    <property type="match status" value="1"/>
</dbReference>
<comment type="caution">
    <text evidence="2">The sequence shown here is derived from an EMBL/GenBank/DDBJ whole genome shotgun (WGS) entry which is preliminary data.</text>
</comment>
<gene>
    <name evidence="2" type="ORF">HNR07_005281</name>
</gene>
<evidence type="ECO:0000256" key="1">
    <source>
        <dbReference type="SAM" id="MobiDB-lite"/>
    </source>
</evidence>
<dbReference type="AlphaFoldDB" id="A0A840WDD3"/>
<organism evidence="2 3">
    <name type="scientific">Nocardiopsis metallicus</name>
    <dbReference type="NCBI Taxonomy" id="179819"/>
    <lineage>
        <taxon>Bacteria</taxon>
        <taxon>Bacillati</taxon>
        <taxon>Actinomycetota</taxon>
        <taxon>Actinomycetes</taxon>
        <taxon>Streptosporangiales</taxon>
        <taxon>Nocardiopsidaceae</taxon>
        <taxon>Nocardiopsis</taxon>
    </lineage>
</organism>
<feature type="region of interest" description="Disordered" evidence="1">
    <location>
        <begin position="40"/>
        <end position="88"/>
    </location>
</feature>
<dbReference type="RefSeq" id="WP_254419158.1">
    <property type="nucleotide sequence ID" value="NZ_BAAAKM010000094.1"/>
</dbReference>
<feature type="compositionally biased region" description="Basic and acidic residues" evidence="1">
    <location>
        <begin position="64"/>
        <end position="75"/>
    </location>
</feature>
<reference evidence="2 3" key="1">
    <citation type="submission" date="2020-08" db="EMBL/GenBank/DDBJ databases">
        <title>Sequencing the genomes of 1000 actinobacteria strains.</title>
        <authorList>
            <person name="Klenk H.-P."/>
        </authorList>
    </citation>
    <scope>NUCLEOTIDE SEQUENCE [LARGE SCALE GENOMIC DNA]</scope>
    <source>
        <strain evidence="2 3">DSM 44598</strain>
    </source>
</reference>